<evidence type="ECO:0000256" key="1">
    <source>
        <dbReference type="ARBA" id="ARBA00004651"/>
    </source>
</evidence>
<evidence type="ECO:0000256" key="5">
    <source>
        <dbReference type="ARBA" id="ARBA00022989"/>
    </source>
</evidence>
<keyword evidence="7" id="KW-0479">Metal-binding</keyword>
<evidence type="ECO:0000256" key="2">
    <source>
        <dbReference type="ARBA" id="ARBA00022475"/>
    </source>
</evidence>
<evidence type="ECO:0000256" key="4">
    <source>
        <dbReference type="ARBA" id="ARBA00022692"/>
    </source>
</evidence>
<reference evidence="9" key="1">
    <citation type="submission" date="2020-08" db="EMBL/GenBank/DDBJ databases">
        <title>Ramlibacter sp. USB13 16S ribosomal RNA gene genome sequencing and assembly.</title>
        <authorList>
            <person name="Kang M."/>
        </authorList>
    </citation>
    <scope>NUCLEOTIDE SEQUENCE</scope>
    <source>
        <strain evidence="9">USB13</strain>
    </source>
</reference>
<feature type="transmembrane region" description="Helical" evidence="8">
    <location>
        <begin position="49"/>
        <end position="69"/>
    </location>
</feature>
<evidence type="ECO:0000313" key="10">
    <source>
        <dbReference type="Proteomes" id="UP000608513"/>
    </source>
</evidence>
<dbReference type="AlphaFoldDB" id="A0A923MMZ4"/>
<feature type="transmembrane region" description="Helical" evidence="8">
    <location>
        <begin position="135"/>
        <end position="155"/>
    </location>
</feature>
<evidence type="ECO:0000256" key="8">
    <source>
        <dbReference type="SAM" id="Phobius"/>
    </source>
</evidence>
<sequence length="366" mass="38694">MLSVPVLLVIAATLVGSFAVAQSLVLSAHKHGHFTMDLPGAVQKFHSSPTPRVGGIAIYVAMTGAWMFIAKPGESALLTTLLLAGMPALLGGLTEDVTKRVSVRTRLLLTMGSGGLAALWTGVGLTRVDIPLADMLLSMWPVAVLFTAFAVGGVANSINIIDGFHGLASGTVIISSLALSAIAYSVGDVALANVALVLAAAVGGFWLVNFPWGKLFLGDGGAYFSGFALAWLSVELLARNPGVSPWASVLLCGYPTIEVVYSIWRRSRQRRSPGEPDRRHLHSLVATQLVQPNLTALPANLRNAAVSMVMWICAIVPVLPAVFFSGRQEILLPALLLCALAYHLFYRRLAVALEPELAEPAADVRA</sequence>
<gene>
    <name evidence="9" type="ORF">H8N03_02090</name>
</gene>
<dbReference type="PANTHER" id="PTHR22926">
    <property type="entry name" value="PHOSPHO-N-ACETYLMURAMOYL-PENTAPEPTIDE-TRANSFERASE"/>
    <property type="match status" value="1"/>
</dbReference>
<feature type="transmembrane region" description="Helical" evidence="8">
    <location>
        <begin position="246"/>
        <end position="264"/>
    </location>
</feature>
<dbReference type="GO" id="GO:0044038">
    <property type="term" value="P:cell wall macromolecule biosynthetic process"/>
    <property type="evidence" value="ECO:0007669"/>
    <property type="project" value="TreeGrafter"/>
</dbReference>
<keyword evidence="2" id="KW-1003">Cell membrane</keyword>
<keyword evidence="7" id="KW-0460">Magnesium</keyword>
<keyword evidence="6 8" id="KW-0472">Membrane</keyword>
<name>A0A923MMZ4_9BURK</name>
<feature type="transmembrane region" description="Helical" evidence="8">
    <location>
        <begin position="330"/>
        <end position="346"/>
    </location>
</feature>
<dbReference type="GO" id="GO:0009103">
    <property type="term" value="P:lipopolysaccharide biosynthetic process"/>
    <property type="evidence" value="ECO:0007669"/>
    <property type="project" value="TreeGrafter"/>
</dbReference>
<dbReference type="Proteomes" id="UP000608513">
    <property type="component" value="Unassembled WGS sequence"/>
</dbReference>
<feature type="transmembrane region" description="Helical" evidence="8">
    <location>
        <begin position="190"/>
        <end position="208"/>
    </location>
</feature>
<feature type="transmembrane region" description="Helical" evidence="8">
    <location>
        <begin position="75"/>
        <end position="93"/>
    </location>
</feature>
<evidence type="ECO:0000256" key="6">
    <source>
        <dbReference type="ARBA" id="ARBA00023136"/>
    </source>
</evidence>
<feature type="transmembrane region" description="Helical" evidence="8">
    <location>
        <begin position="215"/>
        <end position="234"/>
    </location>
</feature>
<comment type="caution">
    <text evidence="9">The sequence shown here is derived from an EMBL/GenBank/DDBJ whole genome shotgun (WGS) entry which is preliminary data.</text>
</comment>
<dbReference type="GO" id="GO:0071555">
    <property type="term" value="P:cell wall organization"/>
    <property type="evidence" value="ECO:0007669"/>
    <property type="project" value="TreeGrafter"/>
</dbReference>
<feature type="binding site" evidence="7">
    <location>
        <position position="159"/>
    </location>
    <ligand>
        <name>Mg(2+)</name>
        <dbReference type="ChEBI" id="CHEBI:18420"/>
    </ligand>
</feature>
<dbReference type="GO" id="GO:0046872">
    <property type="term" value="F:metal ion binding"/>
    <property type="evidence" value="ECO:0007669"/>
    <property type="project" value="UniProtKB-KW"/>
</dbReference>
<dbReference type="CDD" id="cd06912">
    <property type="entry name" value="GT_MraY_like"/>
    <property type="match status" value="1"/>
</dbReference>
<feature type="transmembrane region" description="Helical" evidence="8">
    <location>
        <begin position="167"/>
        <end position="184"/>
    </location>
</feature>
<keyword evidence="3" id="KW-0808">Transferase</keyword>
<dbReference type="EMBL" id="JACORT010000001">
    <property type="protein sequence ID" value="MBC5781716.1"/>
    <property type="molecule type" value="Genomic_DNA"/>
</dbReference>
<keyword evidence="5 8" id="KW-1133">Transmembrane helix</keyword>
<dbReference type="InterPro" id="IPR000715">
    <property type="entry name" value="Glycosyl_transferase_4"/>
</dbReference>
<keyword evidence="10" id="KW-1185">Reference proteome</keyword>
<evidence type="ECO:0000313" key="9">
    <source>
        <dbReference type="EMBL" id="MBC5781716.1"/>
    </source>
</evidence>
<feature type="binding site" evidence="7">
    <location>
        <position position="219"/>
    </location>
    <ligand>
        <name>Mg(2+)</name>
        <dbReference type="ChEBI" id="CHEBI:18420"/>
    </ligand>
</feature>
<comment type="subcellular location">
    <subcellularLocation>
        <location evidence="1">Cell membrane</location>
        <topology evidence="1">Multi-pass membrane protein</topology>
    </subcellularLocation>
</comment>
<keyword evidence="4 8" id="KW-0812">Transmembrane</keyword>
<feature type="transmembrane region" description="Helical" evidence="8">
    <location>
        <begin position="6"/>
        <end position="28"/>
    </location>
</feature>
<organism evidence="9 10">
    <name type="scientific">Ramlibacter cellulosilyticus</name>
    <dbReference type="NCBI Taxonomy" id="2764187"/>
    <lineage>
        <taxon>Bacteria</taxon>
        <taxon>Pseudomonadati</taxon>
        <taxon>Pseudomonadota</taxon>
        <taxon>Betaproteobacteria</taxon>
        <taxon>Burkholderiales</taxon>
        <taxon>Comamonadaceae</taxon>
        <taxon>Ramlibacter</taxon>
    </lineage>
</organism>
<feature type="transmembrane region" description="Helical" evidence="8">
    <location>
        <begin position="304"/>
        <end position="324"/>
    </location>
</feature>
<dbReference type="Pfam" id="PF00953">
    <property type="entry name" value="Glycos_transf_4"/>
    <property type="match status" value="1"/>
</dbReference>
<comment type="cofactor">
    <cofactor evidence="7">
        <name>Mg(2+)</name>
        <dbReference type="ChEBI" id="CHEBI:18420"/>
    </cofactor>
</comment>
<feature type="transmembrane region" description="Helical" evidence="8">
    <location>
        <begin position="105"/>
        <end position="123"/>
    </location>
</feature>
<accession>A0A923MMZ4</accession>
<dbReference type="PANTHER" id="PTHR22926:SF3">
    <property type="entry name" value="UNDECAPRENYL-PHOSPHATE ALPHA-N-ACETYLGLUCOSAMINYL 1-PHOSPHATE TRANSFERASE"/>
    <property type="match status" value="1"/>
</dbReference>
<proteinExistence type="predicted"/>
<dbReference type="GO" id="GO:0016780">
    <property type="term" value="F:phosphotransferase activity, for other substituted phosphate groups"/>
    <property type="evidence" value="ECO:0007669"/>
    <property type="project" value="InterPro"/>
</dbReference>
<dbReference type="RefSeq" id="WP_187074463.1">
    <property type="nucleotide sequence ID" value="NZ_JACORT010000001.1"/>
</dbReference>
<evidence type="ECO:0000256" key="7">
    <source>
        <dbReference type="PIRSR" id="PIRSR600715-1"/>
    </source>
</evidence>
<protein>
    <submittedName>
        <fullName evidence="9">Glycosyltransferase family 4 protein</fullName>
    </submittedName>
</protein>
<evidence type="ECO:0000256" key="3">
    <source>
        <dbReference type="ARBA" id="ARBA00022679"/>
    </source>
</evidence>
<dbReference type="GO" id="GO:0005886">
    <property type="term" value="C:plasma membrane"/>
    <property type="evidence" value="ECO:0007669"/>
    <property type="project" value="UniProtKB-SubCell"/>
</dbReference>